<dbReference type="SUPFAM" id="SSF48403">
    <property type="entry name" value="Ankyrin repeat"/>
    <property type="match status" value="1"/>
</dbReference>
<feature type="repeat" description="ANK" evidence="3">
    <location>
        <begin position="49"/>
        <end position="81"/>
    </location>
</feature>
<protein>
    <submittedName>
        <fullName evidence="4">ANK2-like protein</fullName>
    </submittedName>
</protein>
<dbReference type="PANTHER" id="PTHR24126:SF14">
    <property type="entry name" value="ANK_REP_REGION DOMAIN-CONTAINING PROTEIN"/>
    <property type="match status" value="1"/>
</dbReference>
<feature type="repeat" description="ANK" evidence="3">
    <location>
        <begin position="115"/>
        <end position="147"/>
    </location>
</feature>
<proteinExistence type="predicted"/>
<gene>
    <name evidence="4" type="ORF">MAR_013578</name>
</gene>
<dbReference type="Proteomes" id="UP001164746">
    <property type="component" value="Chromosome 15"/>
</dbReference>
<dbReference type="InterPro" id="IPR036770">
    <property type="entry name" value="Ankyrin_rpt-contain_sf"/>
</dbReference>
<feature type="repeat" description="ANK" evidence="3">
    <location>
        <begin position="16"/>
        <end position="48"/>
    </location>
</feature>
<dbReference type="InterPro" id="IPR002110">
    <property type="entry name" value="Ankyrin_rpt"/>
</dbReference>
<evidence type="ECO:0000313" key="4">
    <source>
        <dbReference type="EMBL" id="WAR27874.1"/>
    </source>
</evidence>
<evidence type="ECO:0000256" key="2">
    <source>
        <dbReference type="ARBA" id="ARBA00023043"/>
    </source>
</evidence>
<dbReference type="PROSITE" id="PS50297">
    <property type="entry name" value="ANK_REP_REGION"/>
    <property type="match status" value="5"/>
</dbReference>
<dbReference type="PANTHER" id="PTHR24126">
    <property type="entry name" value="ANKYRIN REPEAT, PH AND SEC7 DOMAIN CONTAINING PROTEIN SECG-RELATED"/>
    <property type="match status" value="1"/>
</dbReference>
<keyword evidence="5" id="KW-1185">Reference proteome</keyword>
<feature type="repeat" description="ANK" evidence="3">
    <location>
        <begin position="82"/>
        <end position="114"/>
    </location>
</feature>
<evidence type="ECO:0000256" key="3">
    <source>
        <dbReference type="PROSITE-ProRule" id="PRU00023"/>
    </source>
</evidence>
<dbReference type="SMART" id="SM00248">
    <property type="entry name" value="ANK"/>
    <property type="match status" value="8"/>
</dbReference>
<sequence>MNVISTSWKWIQTVSDFGTPLHVACFNGNLSLVDALLKGGAEFRVKGPANQTPLFIAALRGHFKVVKLLSAKGSALDDQDTLGLTALHAAIIENHEDVAVGLIRAGCGVKKRDSKGNLPIHYAVKNSQIGIIKLLEKAGCSIDSRNSNFETPLTLAVLSGNIDCISIILKLGCDVNVSRPDRSTALHTLVSCCHGNQKFHKILKLLLLADADIDAQAFNTLETPLYRAISLGKPDFAELLLAYGADMNLSSPFDITALHLAYIKQYYHIASMMLHCGLIWKRERWIKQISTSNCDQSKHFHDNVIAVRNKPQNLVNLCRTSFRKKTRGQLFRILSAMHMTPKPVKSYLCLSDMWLTSSLCDLDPKDSRLSSDLDEFLADPVSVKIVPRPDLDYEY</sequence>
<feature type="repeat" description="ANK" evidence="3">
    <location>
        <begin position="148"/>
        <end position="180"/>
    </location>
</feature>
<dbReference type="Pfam" id="PF00023">
    <property type="entry name" value="Ank"/>
    <property type="match status" value="1"/>
</dbReference>
<evidence type="ECO:0000313" key="5">
    <source>
        <dbReference type="Proteomes" id="UP001164746"/>
    </source>
</evidence>
<organism evidence="4 5">
    <name type="scientific">Mya arenaria</name>
    <name type="common">Soft-shell clam</name>
    <dbReference type="NCBI Taxonomy" id="6604"/>
    <lineage>
        <taxon>Eukaryota</taxon>
        <taxon>Metazoa</taxon>
        <taxon>Spiralia</taxon>
        <taxon>Lophotrochozoa</taxon>
        <taxon>Mollusca</taxon>
        <taxon>Bivalvia</taxon>
        <taxon>Autobranchia</taxon>
        <taxon>Heteroconchia</taxon>
        <taxon>Euheterodonta</taxon>
        <taxon>Imparidentia</taxon>
        <taxon>Neoheterodontei</taxon>
        <taxon>Myida</taxon>
        <taxon>Myoidea</taxon>
        <taxon>Myidae</taxon>
        <taxon>Mya</taxon>
    </lineage>
</organism>
<feature type="repeat" description="ANK" evidence="3">
    <location>
        <begin position="220"/>
        <end position="252"/>
    </location>
</feature>
<evidence type="ECO:0000256" key="1">
    <source>
        <dbReference type="ARBA" id="ARBA00022737"/>
    </source>
</evidence>
<keyword evidence="2 3" id="KW-0040">ANK repeat</keyword>
<dbReference type="Gene3D" id="1.25.40.20">
    <property type="entry name" value="Ankyrin repeat-containing domain"/>
    <property type="match status" value="1"/>
</dbReference>
<accession>A0ABY7G3M2</accession>
<dbReference type="PRINTS" id="PR01415">
    <property type="entry name" value="ANKYRIN"/>
</dbReference>
<dbReference type="EMBL" id="CP111026">
    <property type="protein sequence ID" value="WAR27874.1"/>
    <property type="molecule type" value="Genomic_DNA"/>
</dbReference>
<reference evidence="4" key="1">
    <citation type="submission" date="2022-11" db="EMBL/GenBank/DDBJ databases">
        <title>Centuries of genome instability and evolution in soft-shell clam transmissible cancer (bioRxiv).</title>
        <authorList>
            <person name="Hart S.F.M."/>
            <person name="Yonemitsu M.A."/>
            <person name="Giersch R.M."/>
            <person name="Beal B.F."/>
            <person name="Arriagada G."/>
            <person name="Davis B.W."/>
            <person name="Ostrander E.A."/>
            <person name="Goff S.P."/>
            <person name="Metzger M.J."/>
        </authorList>
    </citation>
    <scope>NUCLEOTIDE SEQUENCE</scope>
    <source>
        <strain evidence="4">MELC-2E11</strain>
        <tissue evidence="4">Siphon/mantle</tissue>
    </source>
</reference>
<dbReference type="Pfam" id="PF12796">
    <property type="entry name" value="Ank_2"/>
    <property type="match status" value="2"/>
</dbReference>
<dbReference type="PROSITE" id="PS50088">
    <property type="entry name" value="ANK_REPEAT"/>
    <property type="match status" value="6"/>
</dbReference>
<name>A0ABY7G3M2_MYAAR</name>
<keyword evidence="1" id="KW-0677">Repeat</keyword>